<keyword evidence="1" id="KW-0812">Transmembrane</keyword>
<feature type="transmembrane region" description="Helical" evidence="1">
    <location>
        <begin position="432"/>
        <end position="451"/>
    </location>
</feature>
<feature type="transmembrane region" description="Helical" evidence="1">
    <location>
        <begin position="79"/>
        <end position="104"/>
    </location>
</feature>
<feature type="transmembrane region" description="Helical" evidence="1">
    <location>
        <begin position="341"/>
        <end position="367"/>
    </location>
</feature>
<evidence type="ECO:0000313" key="3">
    <source>
        <dbReference type="EMBL" id="PQJ79264.1"/>
    </source>
</evidence>
<gene>
    <name evidence="3" type="ORF">BTO18_08800</name>
</gene>
<dbReference type="Gene3D" id="1.10.390.10">
    <property type="entry name" value="Neutral Protease Domain 2"/>
    <property type="match status" value="1"/>
</dbReference>
<organism evidence="3 4">
    <name type="scientific">Polaribacter porphyrae</name>
    <dbReference type="NCBI Taxonomy" id="1137780"/>
    <lineage>
        <taxon>Bacteria</taxon>
        <taxon>Pseudomonadati</taxon>
        <taxon>Bacteroidota</taxon>
        <taxon>Flavobacteriia</taxon>
        <taxon>Flavobacteriales</taxon>
        <taxon>Flavobacteriaceae</taxon>
    </lineage>
</organism>
<dbReference type="Proteomes" id="UP000238882">
    <property type="component" value="Unassembled WGS sequence"/>
</dbReference>
<comment type="caution">
    <text evidence="3">The sequence shown here is derived from an EMBL/GenBank/DDBJ whole genome shotgun (WGS) entry which is preliminary data.</text>
</comment>
<feature type="domain" description="Peptidase M1 membrane alanine aminopeptidase" evidence="2">
    <location>
        <begin position="934"/>
        <end position="1080"/>
    </location>
</feature>
<reference evidence="3 4" key="1">
    <citation type="submission" date="2016-12" db="EMBL/GenBank/DDBJ databases">
        <title>Trade-off between light-utilization and light-protection in marine flavobacteria.</title>
        <authorList>
            <person name="Kumagai Y."/>
            <person name="Yoshizawa S."/>
            <person name="Kogure K."/>
            <person name="Iwasaki W."/>
        </authorList>
    </citation>
    <scope>NUCLEOTIDE SEQUENCE [LARGE SCALE GENOMIC DNA]</scope>
    <source>
        <strain evidence="3 4">NBRC 108759</strain>
    </source>
</reference>
<dbReference type="AlphaFoldDB" id="A0A2S7WNU9"/>
<proteinExistence type="predicted"/>
<name>A0A2S7WNU9_9FLAO</name>
<feature type="transmembrane region" description="Helical" evidence="1">
    <location>
        <begin position="458"/>
        <end position="475"/>
    </location>
</feature>
<keyword evidence="1" id="KW-0472">Membrane</keyword>
<evidence type="ECO:0000256" key="1">
    <source>
        <dbReference type="SAM" id="Phobius"/>
    </source>
</evidence>
<feature type="transmembrane region" description="Helical" evidence="1">
    <location>
        <begin position="39"/>
        <end position="58"/>
    </location>
</feature>
<dbReference type="GO" id="GO:0008237">
    <property type="term" value="F:metallopeptidase activity"/>
    <property type="evidence" value="ECO:0007669"/>
    <property type="project" value="InterPro"/>
</dbReference>
<dbReference type="GO" id="GO:0008270">
    <property type="term" value="F:zinc ion binding"/>
    <property type="evidence" value="ECO:0007669"/>
    <property type="project" value="InterPro"/>
</dbReference>
<protein>
    <recommendedName>
        <fullName evidence="2">Peptidase M1 membrane alanine aminopeptidase domain-containing protein</fullName>
    </recommendedName>
</protein>
<dbReference type="Pfam" id="PF01433">
    <property type="entry name" value="Peptidase_M1"/>
    <property type="match status" value="1"/>
</dbReference>
<evidence type="ECO:0000259" key="2">
    <source>
        <dbReference type="Pfam" id="PF01433"/>
    </source>
</evidence>
<feature type="transmembrane region" description="Helical" evidence="1">
    <location>
        <begin position="387"/>
        <end position="412"/>
    </location>
</feature>
<keyword evidence="1" id="KW-1133">Transmembrane helix</keyword>
<sequence>MFLIGFLITNYFGHALDTGTYFFSNRKIDSAISVSYYMSRSSLAATLIVSLIIGMSVYKDFLYNTFSITFSSVSSKFNYLIGRFFGAFSICLLICVAPYIGFYLGIVVPWTSKINFGASQFEFYLYSFVFKTVPLLFFSSALFFCLSTVLKNTIFNWLVIILIYALSQFTYNIYANPDLESFQYLMALLDPLAIVTDKYAIKKVSMGEINSEPLPITQVLLINRLIYIGLGILILVFTYFKLNLFTRQSKFKILNFFRKKKIQENIDVADAFTQIKLPKISPDFSFKSKWNLWLRLNFSHIFRVLKNPFFIILLIAAYFYAKSNIRAFGSAWGTSSYPFTYLVAVKYLQTVNLFIVLTIIWFAGELLWRDRRYSVNKINDTYPVSNLFLLSTYVPILSLIPFFYYLLVVLLSIRAQINLNFHEYSFHTYAEIFLLAYPTHITLLFFTLFIFSLVQNKYLAIIVLILYYYLDGYLLNSLLPHKLLHFRGGSSYIYSDLTGYGGSLYPNLLFKFYWLAFSGIIIYFASKLWPRGLSFHWKDILKKIKNKGTKSEQFLLRISSILFLCIGSFIFYNIYLQGNGRISTQEISVEYEKKYNYLQNLTLPKVTDVYVEIDLYPETKSYEVKGYYWLKNKSDKEIKKLALNYSKKHKETSFSFSNNAINEFYDADLNLGLYHFETSLKPGDSIKLDYRIKSQPKGFSNKGVKMSISKNNTFLRNSILPSFGYNPAFEIQQNEIRKLYGLKPKQTDPPSYNDSIGINNSMLSRFSDFVNFEAIISTNENEIAITPGYLQKEWKKNDRAYYHYIMNKPIQNFYCFTSGKYKVKKENYKGVSLEIYYHKAHSFNIDIMLEAMKKSFDYYSKNFTPYQYNQLRIIEFPRYLGSFAQSFPNTVPFSESVGFTSDLRKLNYNLERDINDDLSLFDFTVAKRNIPLFVTAHEIAHQWWAHQIMSGDVEGSNFLIEALAQYSALRVIEEEYGHDQIKNYVKFELNRYLLLRQFETIKEEPLIRIRKGQQYIHYNKGAVVMNALRNYLGKNTVDNVLKTFLENNSYRDNPYTHAGELYKKFRAAAPDSLKYIVDDWLDDIILYDNQIKKATYMRTEDFDYEVRFSLDLNKFRDNGYGEETEVPLKDYITILIHNSEGLELYKEKIKFTDINKSQEFKLLINRKPDFITIDPDFNLVDKDLKDNTVKFKKFKP</sequence>
<feature type="transmembrane region" description="Helical" evidence="1">
    <location>
        <begin position="124"/>
        <end position="147"/>
    </location>
</feature>
<feature type="transmembrane region" description="Helical" evidence="1">
    <location>
        <begin position="304"/>
        <end position="321"/>
    </location>
</feature>
<feature type="transmembrane region" description="Helical" evidence="1">
    <location>
        <begin position="154"/>
        <end position="174"/>
    </location>
</feature>
<evidence type="ECO:0000313" key="4">
    <source>
        <dbReference type="Proteomes" id="UP000238882"/>
    </source>
</evidence>
<feature type="transmembrane region" description="Helical" evidence="1">
    <location>
        <begin position="554"/>
        <end position="575"/>
    </location>
</feature>
<feature type="transmembrane region" description="Helical" evidence="1">
    <location>
        <begin position="221"/>
        <end position="242"/>
    </location>
</feature>
<dbReference type="EMBL" id="MSCN01000001">
    <property type="protein sequence ID" value="PQJ79264.1"/>
    <property type="molecule type" value="Genomic_DNA"/>
</dbReference>
<dbReference type="InterPro" id="IPR014782">
    <property type="entry name" value="Peptidase_M1_dom"/>
</dbReference>
<dbReference type="InterPro" id="IPR027268">
    <property type="entry name" value="Peptidase_M4/M1_CTD_sf"/>
</dbReference>
<accession>A0A2S7WNU9</accession>
<keyword evidence="4" id="KW-1185">Reference proteome</keyword>
<dbReference type="SUPFAM" id="SSF55486">
    <property type="entry name" value="Metalloproteases ('zincins'), catalytic domain"/>
    <property type="match status" value="1"/>
</dbReference>
<feature type="transmembrane region" description="Helical" evidence="1">
    <location>
        <begin position="512"/>
        <end position="533"/>
    </location>
</feature>